<dbReference type="AlphaFoldDB" id="A0A8H9MB25"/>
<name>A0A8H9MB25_9PSEU</name>
<organism evidence="2 3">
    <name type="scientific">Amycolatopsis bartoniae</name>
    <dbReference type="NCBI Taxonomy" id="941986"/>
    <lineage>
        <taxon>Bacteria</taxon>
        <taxon>Bacillati</taxon>
        <taxon>Actinomycetota</taxon>
        <taxon>Actinomycetes</taxon>
        <taxon>Pseudonocardiales</taxon>
        <taxon>Pseudonocardiaceae</taxon>
        <taxon>Amycolatopsis</taxon>
    </lineage>
</organism>
<feature type="region of interest" description="Disordered" evidence="1">
    <location>
        <begin position="56"/>
        <end position="82"/>
    </location>
</feature>
<keyword evidence="3" id="KW-1185">Reference proteome</keyword>
<gene>
    <name evidence="2" type="ORF">GCM10017566_00980</name>
</gene>
<comment type="caution">
    <text evidence="2">The sequence shown here is derived from an EMBL/GenBank/DDBJ whole genome shotgun (WGS) entry which is preliminary data.</text>
</comment>
<dbReference type="Proteomes" id="UP000658656">
    <property type="component" value="Unassembled WGS sequence"/>
</dbReference>
<reference evidence="2" key="1">
    <citation type="journal article" date="2014" name="Int. J. Syst. Evol. Microbiol.">
        <title>Complete genome sequence of Corynebacterium casei LMG S-19264T (=DSM 44701T), isolated from a smear-ripened cheese.</title>
        <authorList>
            <consortium name="US DOE Joint Genome Institute (JGI-PGF)"/>
            <person name="Walter F."/>
            <person name="Albersmeier A."/>
            <person name="Kalinowski J."/>
            <person name="Ruckert C."/>
        </authorList>
    </citation>
    <scope>NUCLEOTIDE SEQUENCE</scope>
    <source>
        <strain evidence="2">CGMCC 4.7679</strain>
    </source>
</reference>
<evidence type="ECO:0000313" key="3">
    <source>
        <dbReference type="Proteomes" id="UP000658656"/>
    </source>
</evidence>
<protein>
    <submittedName>
        <fullName evidence="2">Uncharacterized protein</fullName>
    </submittedName>
</protein>
<reference evidence="2" key="2">
    <citation type="submission" date="2020-09" db="EMBL/GenBank/DDBJ databases">
        <authorList>
            <person name="Sun Q."/>
            <person name="Zhou Y."/>
        </authorList>
    </citation>
    <scope>NUCLEOTIDE SEQUENCE</scope>
    <source>
        <strain evidence="2">CGMCC 4.7679</strain>
    </source>
</reference>
<sequence>MRRRGEAGFLRFRDDGCYELKPKLILRDICRHLPLDRLPSRPIAIRIVFAEVAPPLHRPQRNRPRGTYLPRHQPARLTGTTW</sequence>
<evidence type="ECO:0000313" key="2">
    <source>
        <dbReference type="EMBL" id="GHF32286.1"/>
    </source>
</evidence>
<accession>A0A8H9MB25</accession>
<dbReference type="EMBL" id="BNAV01000001">
    <property type="protein sequence ID" value="GHF32286.1"/>
    <property type="molecule type" value="Genomic_DNA"/>
</dbReference>
<proteinExistence type="predicted"/>
<evidence type="ECO:0000256" key="1">
    <source>
        <dbReference type="SAM" id="MobiDB-lite"/>
    </source>
</evidence>